<proteinExistence type="predicted"/>
<protein>
    <submittedName>
        <fullName evidence="1">Uncharacterized protein</fullName>
    </submittedName>
</protein>
<name>A0ACC1MTR6_9HYPO</name>
<evidence type="ECO:0000313" key="1">
    <source>
        <dbReference type="EMBL" id="KAJ2969654.1"/>
    </source>
</evidence>
<accession>A0ACC1MTR6</accession>
<comment type="caution">
    <text evidence="1">The sequence shown here is derived from an EMBL/GenBank/DDBJ whole genome shotgun (WGS) entry which is preliminary data.</text>
</comment>
<sequence>MSSNMSTDDDYSIDPTQPLRGIIICCTSIPTEQRTDIDQKVAELGGVHKYDLTPDVTHLIVGDYDTPKYRHVARERPDIKAMDGVKAMNLPNYGGAMLWEAQLSKTNGDYAGKIRSSL</sequence>
<keyword evidence="2" id="KW-1185">Reference proteome</keyword>
<gene>
    <name evidence="1" type="ORF">NQ176_g8551</name>
</gene>
<evidence type="ECO:0000313" key="2">
    <source>
        <dbReference type="Proteomes" id="UP001143910"/>
    </source>
</evidence>
<dbReference type="EMBL" id="JANJQO010001697">
    <property type="protein sequence ID" value="KAJ2969654.1"/>
    <property type="molecule type" value="Genomic_DNA"/>
</dbReference>
<reference evidence="1" key="1">
    <citation type="submission" date="2022-08" db="EMBL/GenBank/DDBJ databases">
        <title>Genome Sequence of Lecanicillium fungicola.</title>
        <authorList>
            <person name="Buettner E."/>
        </authorList>
    </citation>
    <scope>NUCLEOTIDE SEQUENCE</scope>
    <source>
        <strain evidence="1">Babe33</strain>
    </source>
</reference>
<organism evidence="1 2">
    <name type="scientific">Zarea fungicola</name>
    <dbReference type="NCBI Taxonomy" id="93591"/>
    <lineage>
        <taxon>Eukaryota</taxon>
        <taxon>Fungi</taxon>
        <taxon>Dikarya</taxon>
        <taxon>Ascomycota</taxon>
        <taxon>Pezizomycotina</taxon>
        <taxon>Sordariomycetes</taxon>
        <taxon>Hypocreomycetidae</taxon>
        <taxon>Hypocreales</taxon>
        <taxon>Cordycipitaceae</taxon>
        <taxon>Zarea</taxon>
    </lineage>
</organism>
<dbReference type="Proteomes" id="UP001143910">
    <property type="component" value="Unassembled WGS sequence"/>
</dbReference>